<evidence type="ECO:0000313" key="3">
    <source>
        <dbReference type="Proteomes" id="UP001201980"/>
    </source>
</evidence>
<keyword evidence="3" id="KW-1185">Reference proteome</keyword>
<organism evidence="2 3">
    <name type="scientific">Zalerion maritima</name>
    <dbReference type="NCBI Taxonomy" id="339359"/>
    <lineage>
        <taxon>Eukaryota</taxon>
        <taxon>Fungi</taxon>
        <taxon>Dikarya</taxon>
        <taxon>Ascomycota</taxon>
        <taxon>Pezizomycotina</taxon>
        <taxon>Sordariomycetes</taxon>
        <taxon>Lulworthiomycetidae</taxon>
        <taxon>Lulworthiales</taxon>
        <taxon>Lulworthiaceae</taxon>
        <taxon>Zalerion</taxon>
    </lineage>
</organism>
<evidence type="ECO:0000313" key="2">
    <source>
        <dbReference type="EMBL" id="KAJ2899673.1"/>
    </source>
</evidence>
<protein>
    <recommendedName>
        <fullName evidence="4">F-box domain-containing protein</fullName>
    </recommendedName>
</protein>
<dbReference type="SUPFAM" id="SSF52047">
    <property type="entry name" value="RNI-like"/>
    <property type="match status" value="1"/>
</dbReference>
<evidence type="ECO:0000256" key="1">
    <source>
        <dbReference type="SAM" id="MobiDB-lite"/>
    </source>
</evidence>
<gene>
    <name evidence="2" type="ORF">MKZ38_002924</name>
</gene>
<name>A0AAD5RP10_9PEZI</name>
<proteinExistence type="predicted"/>
<dbReference type="EMBL" id="JAKWBI020000191">
    <property type="protein sequence ID" value="KAJ2899673.1"/>
    <property type="molecule type" value="Genomic_DNA"/>
</dbReference>
<dbReference type="Proteomes" id="UP001201980">
    <property type="component" value="Unassembled WGS sequence"/>
</dbReference>
<reference evidence="2" key="1">
    <citation type="submission" date="2022-07" db="EMBL/GenBank/DDBJ databases">
        <title>Draft genome sequence of Zalerion maritima ATCC 34329, a (micro)plastics degrading marine fungus.</title>
        <authorList>
            <person name="Paco A."/>
            <person name="Goncalves M.F.M."/>
            <person name="Rocha-Santos T.A.P."/>
            <person name="Alves A."/>
        </authorList>
    </citation>
    <scope>NUCLEOTIDE SEQUENCE</scope>
    <source>
        <strain evidence="2">ATCC 34329</strain>
    </source>
</reference>
<accession>A0AAD5RP10</accession>
<sequence length="587" mass="66411">MAACPPPRSWRTSSLDDLSSELLALTFEKLRELERASLVNVRLVSRRFDAIALPIQYRTIHLNDRILSSDGGCSPQALEHLYANTRHVVAGSNLNPDRIRTILGKIRRLESLRWRYATSSLGQNSLFLPSDILSPTQTSIRLEVEDLPLRDFTASYTPDTYTRAIPPELLVSLKMATPIPPLTTKLESLKNLIVESCRLETLHYADRGQGTRFSFLPGERMPLLKELSMKCYDWNHDPENVREHWNFSRLESLELHSVPLFPFLSSVDFYSFGNLRELRLDDYSAHIADNRDEATALLHRLVRDHLADLRVLCVTVRTRLFPLDAVAKHGETLVELRLRDHVGFGEDDRRCPTLWADDLLTLSSFLTNVKKLELDMDTALCDPPAFLRALCRFRKLDELTLHVQTVLHPLEIVHPGVDRDREASMRTFSFLKRGREELLGIGPNSAPSTAGAGGLVNSSMREMNTSLRSPRPDSDVIPGAGTVLAGARVRKTPDPFRGQRRPAVAYPSTPDSVTAPWKSVTLNVGGWRRIMVRRLGDGWRQQNENGVYAERCFVMERSPYGELMVREERCVESWDALNNSISNAGTP</sequence>
<feature type="region of interest" description="Disordered" evidence="1">
    <location>
        <begin position="492"/>
        <end position="512"/>
    </location>
</feature>
<evidence type="ECO:0008006" key="4">
    <source>
        <dbReference type="Google" id="ProtNLM"/>
    </source>
</evidence>
<comment type="caution">
    <text evidence="2">The sequence shown here is derived from an EMBL/GenBank/DDBJ whole genome shotgun (WGS) entry which is preliminary data.</text>
</comment>
<dbReference type="AlphaFoldDB" id="A0AAD5RP10"/>